<dbReference type="Gene3D" id="1.10.357.10">
    <property type="entry name" value="Tetracycline Repressor, domain 2"/>
    <property type="match status" value="1"/>
</dbReference>
<dbReference type="Pfam" id="PF13305">
    <property type="entry name" value="TetR_C_33"/>
    <property type="match status" value="1"/>
</dbReference>
<dbReference type="FunCoup" id="A0A0J6X048">
    <property type="interactions" value="10"/>
</dbReference>
<evidence type="ECO:0000256" key="3">
    <source>
        <dbReference type="ARBA" id="ARBA00023163"/>
    </source>
</evidence>
<dbReference type="Proteomes" id="UP000036503">
    <property type="component" value="Unassembled WGS sequence"/>
</dbReference>
<dbReference type="STRING" id="39029.BSR42_02905"/>
<evidence type="ECO:0000313" key="6">
    <source>
        <dbReference type="EMBL" id="KMO87497.1"/>
    </source>
</evidence>
<dbReference type="Pfam" id="PF00440">
    <property type="entry name" value="TetR_N"/>
    <property type="match status" value="1"/>
</dbReference>
<dbReference type="InParanoid" id="A0A0J6X048"/>
<dbReference type="InterPro" id="IPR001647">
    <property type="entry name" value="HTH_TetR"/>
</dbReference>
<feature type="domain" description="HTH tetR-type" evidence="5">
    <location>
        <begin position="5"/>
        <end position="65"/>
    </location>
</feature>
<gene>
    <name evidence="6" type="ORF">AB840_01930</name>
</gene>
<dbReference type="GO" id="GO:0003677">
    <property type="term" value="F:DNA binding"/>
    <property type="evidence" value="ECO:0007669"/>
    <property type="project" value="UniProtKB-UniRule"/>
</dbReference>
<organism evidence="6 7">
    <name type="scientific">Megasphaera cerevisiae DSM 20462</name>
    <dbReference type="NCBI Taxonomy" id="1122219"/>
    <lineage>
        <taxon>Bacteria</taxon>
        <taxon>Bacillati</taxon>
        <taxon>Bacillota</taxon>
        <taxon>Negativicutes</taxon>
        <taxon>Veillonellales</taxon>
        <taxon>Veillonellaceae</taxon>
        <taxon>Megasphaera</taxon>
    </lineage>
</organism>
<dbReference type="SUPFAM" id="SSF48498">
    <property type="entry name" value="Tetracyclin repressor-like, C-terminal domain"/>
    <property type="match status" value="1"/>
</dbReference>
<evidence type="ECO:0000313" key="7">
    <source>
        <dbReference type="Proteomes" id="UP000036503"/>
    </source>
</evidence>
<evidence type="ECO:0000256" key="1">
    <source>
        <dbReference type="ARBA" id="ARBA00023015"/>
    </source>
</evidence>
<sequence length="196" mass="22673">MMRRQITVAEITETAVRLADEQGLDQVNLSRIAERLGIKKQSLYNHIEGLEDVKCSMVIYACGQLRTVLTEAAVGQSRENAVFSVAYAYRKFAHEHSGQYQVIMTESWKYKKDEKLKFAIHLFMQVIRKVLSQYDLHDIELTHAVRGLRSMMHGFVSLEASGWFQNPTDTSESYQQLIKTYISGVEAWEIQKKYEE</sequence>
<dbReference type="SUPFAM" id="SSF46689">
    <property type="entry name" value="Homeodomain-like"/>
    <property type="match status" value="1"/>
</dbReference>
<evidence type="ECO:0000256" key="2">
    <source>
        <dbReference type="ARBA" id="ARBA00023125"/>
    </source>
</evidence>
<accession>A0A0J6X048</accession>
<proteinExistence type="predicted"/>
<protein>
    <recommendedName>
        <fullName evidence="5">HTH tetR-type domain-containing protein</fullName>
    </recommendedName>
</protein>
<keyword evidence="1" id="KW-0805">Transcription regulation</keyword>
<dbReference type="EMBL" id="LEKT01000004">
    <property type="protein sequence ID" value="KMO87497.1"/>
    <property type="molecule type" value="Genomic_DNA"/>
</dbReference>
<evidence type="ECO:0000259" key="5">
    <source>
        <dbReference type="PROSITE" id="PS50977"/>
    </source>
</evidence>
<dbReference type="InterPro" id="IPR009057">
    <property type="entry name" value="Homeodomain-like_sf"/>
</dbReference>
<dbReference type="Gene3D" id="1.10.10.60">
    <property type="entry name" value="Homeodomain-like"/>
    <property type="match status" value="1"/>
</dbReference>
<dbReference type="PROSITE" id="PS50977">
    <property type="entry name" value="HTH_TETR_2"/>
    <property type="match status" value="1"/>
</dbReference>
<dbReference type="InterPro" id="IPR025996">
    <property type="entry name" value="MT1864/Rv1816-like_C"/>
</dbReference>
<feature type="DNA-binding region" description="H-T-H motif" evidence="4">
    <location>
        <begin position="28"/>
        <end position="47"/>
    </location>
</feature>
<name>A0A0J6X048_9FIRM</name>
<dbReference type="InterPro" id="IPR036271">
    <property type="entry name" value="Tet_transcr_reg_TetR-rel_C_sf"/>
</dbReference>
<reference evidence="6 7" key="1">
    <citation type="submission" date="2015-06" db="EMBL/GenBank/DDBJ databases">
        <title>Draft genome sequence of beer spoilage bacterium Megasphaera cerevisiae type strain 20462.</title>
        <authorList>
            <person name="Kutumbaka K."/>
            <person name="Pasmowitz J."/>
            <person name="Mategko J."/>
            <person name="Reyes D."/>
            <person name="Friedrich A."/>
            <person name="Han S."/>
            <person name="Martens-Habbena W."/>
            <person name="Neal-McKinney J."/>
            <person name="Janagama H.K."/>
            <person name="Nadala C."/>
            <person name="Samadpour M."/>
        </authorList>
    </citation>
    <scope>NUCLEOTIDE SEQUENCE [LARGE SCALE GENOMIC DNA]</scope>
    <source>
        <strain evidence="6 7">DSM 20462</strain>
    </source>
</reference>
<keyword evidence="7" id="KW-1185">Reference proteome</keyword>
<dbReference type="AlphaFoldDB" id="A0A0J6X048"/>
<dbReference type="PATRIC" id="fig|1122219.3.peg.1622"/>
<keyword evidence="2 4" id="KW-0238">DNA-binding</keyword>
<evidence type="ECO:0000256" key="4">
    <source>
        <dbReference type="PROSITE-ProRule" id="PRU00335"/>
    </source>
</evidence>
<comment type="caution">
    <text evidence="6">The sequence shown here is derived from an EMBL/GenBank/DDBJ whole genome shotgun (WGS) entry which is preliminary data.</text>
</comment>
<keyword evidence="3" id="KW-0804">Transcription</keyword>